<feature type="region of interest" description="Disordered" evidence="1">
    <location>
        <begin position="1"/>
        <end position="25"/>
    </location>
</feature>
<reference evidence="2" key="1">
    <citation type="journal article" date="2020" name="Fungal Divers.">
        <title>Resolving the Mortierellaceae phylogeny through synthesis of multi-gene phylogenetics and phylogenomics.</title>
        <authorList>
            <person name="Vandepol N."/>
            <person name="Liber J."/>
            <person name="Desiro A."/>
            <person name="Na H."/>
            <person name="Kennedy M."/>
            <person name="Barry K."/>
            <person name="Grigoriev I.V."/>
            <person name="Miller A.N."/>
            <person name="O'Donnell K."/>
            <person name="Stajich J.E."/>
            <person name="Bonito G."/>
        </authorList>
    </citation>
    <scope>NUCLEOTIDE SEQUENCE</scope>
    <source>
        <strain evidence="2">NRRL 2769</strain>
    </source>
</reference>
<accession>A0A9P6T4E8</accession>
<feature type="region of interest" description="Disordered" evidence="1">
    <location>
        <begin position="108"/>
        <end position="221"/>
    </location>
</feature>
<feature type="region of interest" description="Disordered" evidence="1">
    <location>
        <begin position="54"/>
        <end position="88"/>
    </location>
</feature>
<feature type="compositionally biased region" description="Low complexity" evidence="1">
    <location>
        <begin position="277"/>
        <end position="295"/>
    </location>
</feature>
<dbReference type="EMBL" id="JAAAID010000079">
    <property type="protein sequence ID" value="KAG0022939.1"/>
    <property type="molecule type" value="Genomic_DNA"/>
</dbReference>
<keyword evidence="3" id="KW-1185">Reference proteome</keyword>
<gene>
    <name evidence="2" type="ORF">BGZ80_010776</name>
</gene>
<evidence type="ECO:0000313" key="2">
    <source>
        <dbReference type="EMBL" id="KAG0022939.1"/>
    </source>
</evidence>
<evidence type="ECO:0000256" key="1">
    <source>
        <dbReference type="SAM" id="MobiDB-lite"/>
    </source>
</evidence>
<proteinExistence type="predicted"/>
<feature type="compositionally biased region" description="Basic residues" evidence="1">
    <location>
        <begin position="66"/>
        <end position="75"/>
    </location>
</feature>
<feature type="compositionally biased region" description="Polar residues" evidence="1">
    <location>
        <begin position="205"/>
        <end position="221"/>
    </location>
</feature>
<feature type="compositionally biased region" description="Basic and acidic residues" evidence="1">
    <location>
        <begin position="156"/>
        <end position="171"/>
    </location>
</feature>
<protein>
    <submittedName>
        <fullName evidence="2">Uncharacterized protein</fullName>
    </submittedName>
</protein>
<dbReference type="Proteomes" id="UP000703661">
    <property type="component" value="Unassembled WGS sequence"/>
</dbReference>
<comment type="caution">
    <text evidence="2">The sequence shown here is derived from an EMBL/GenBank/DDBJ whole genome shotgun (WGS) entry which is preliminary data.</text>
</comment>
<evidence type="ECO:0000313" key="3">
    <source>
        <dbReference type="Proteomes" id="UP000703661"/>
    </source>
</evidence>
<name>A0A9P6T4E8_9FUNG</name>
<feature type="region of interest" description="Disordered" evidence="1">
    <location>
        <begin position="245"/>
        <end position="295"/>
    </location>
</feature>
<feature type="compositionally biased region" description="Acidic residues" evidence="1">
    <location>
        <begin position="115"/>
        <end position="155"/>
    </location>
</feature>
<organism evidence="2 3">
    <name type="scientific">Entomortierella chlamydospora</name>
    <dbReference type="NCBI Taxonomy" id="101097"/>
    <lineage>
        <taxon>Eukaryota</taxon>
        <taxon>Fungi</taxon>
        <taxon>Fungi incertae sedis</taxon>
        <taxon>Mucoromycota</taxon>
        <taxon>Mortierellomycotina</taxon>
        <taxon>Mortierellomycetes</taxon>
        <taxon>Mortierellales</taxon>
        <taxon>Mortierellaceae</taxon>
        <taxon>Entomortierella</taxon>
    </lineage>
</organism>
<sequence length="340" mass="37160">MSPQVQQKGASKAKKPAVDSSVEKKTLDENEVLMKEILAMGGSEQDLELLKGIDTDSEIDEDKAAVKKQSKKGTSAKKTLTSEAIDEPKLKNEVANFMKTLFGSALMDRKKIEIAAEEEDGEEEQDDDEDDENQSEGSWETEEEEEVNNDSDEGNDSGHDSMDDLPQELKDINALLDNRKRKADSEPKSSPPFTPAKVPKKAKTEISSPSVEAQQSKKLQSTKALVADKKKGALVDIQKQVSVILGKPEPKSAKKDTKVAEPSKSKAASVELKPKAKAATTQSKPKTTAATSAPAKVAWKLGDGWSKAFEDEEDVDNFSKNNELRFFRPTKTLALPSNLL</sequence>
<feature type="compositionally biased region" description="Basic and acidic residues" evidence="1">
    <location>
        <begin position="248"/>
        <end position="264"/>
    </location>
</feature>
<dbReference type="AlphaFoldDB" id="A0A9P6T4E8"/>